<gene>
    <name evidence="6" type="primary">rnpA</name>
    <name evidence="9" type="ORF">D641_0109955</name>
</gene>
<dbReference type="InterPro" id="IPR020568">
    <property type="entry name" value="Ribosomal_Su5_D2-typ_SF"/>
</dbReference>
<organism evidence="9 10">
    <name type="scientific">Brachybacterium muris UCD-AY4</name>
    <dbReference type="NCBI Taxonomy" id="1249481"/>
    <lineage>
        <taxon>Bacteria</taxon>
        <taxon>Bacillati</taxon>
        <taxon>Actinomycetota</taxon>
        <taxon>Actinomycetes</taxon>
        <taxon>Micrococcales</taxon>
        <taxon>Dermabacteraceae</taxon>
        <taxon>Brachybacterium</taxon>
    </lineage>
</organism>
<dbReference type="GO" id="GO:0004526">
    <property type="term" value="F:ribonuclease P activity"/>
    <property type="evidence" value="ECO:0007669"/>
    <property type="project" value="UniProtKB-UniRule"/>
</dbReference>
<evidence type="ECO:0000256" key="5">
    <source>
        <dbReference type="ARBA" id="ARBA00022884"/>
    </source>
</evidence>
<dbReference type="Proteomes" id="UP000019754">
    <property type="component" value="Unassembled WGS sequence"/>
</dbReference>
<evidence type="ECO:0000256" key="6">
    <source>
        <dbReference type="HAMAP-Rule" id="MF_00227"/>
    </source>
</evidence>
<dbReference type="NCBIfam" id="TIGR00188">
    <property type="entry name" value="rnpA"/>
    <property type="match status" value="1"/>
</dbReference>
<keyword evidence="10" id="KW-1185">Reference proteome</keyword>
<keyword evidence="3 6" id="KW-0255">Endonuclease</keyword>
<dbReference type="GO" id="GO:0000049">
    <property type="term" value="F:tRNA binding"/>
    <property type="evidence" value="ECO:0007669"/>
    <property type="project" value="UniProtKB-UniRule"/>
</dbReference>
<comment type="function">
    <text evidence="6">RNaseP catalyzes the removal of the 5'-leader sequence from pre-tRNA to produce the mature 5'-terminus. It can also cleave other RNA substrates such as 4.5S RNA. The protein component plays an auxiliary but essential role in vivo by binding to the 5'-leader sequence and broadening the substrate specificity of the ribozyme.</text>
</comment>
<comment type="caution">
    <text evidence="9">The sequence shown here is derived from an EMBL/GenBank/DDBJ whole genome shotgun (WGS) entry which is preliminary data.</text>
</comment>
<feature type="compositionally biased region" description="Basic and acidic residues" evidence="8">
    <location>
        <begin position="111"/>
        <end position="124"/>
    </location>
</feature>
<dbReference type="HAMAP" id="MF_00227">
    <property type="entry name" value="RNase_P"/>
    <property type="match status" value="1"/>
</dbReference>
<evidence type="ECO:0000256" key="3">
    <source>
        <dbReference type="ARBA" id="ARBA00022759"/>
    </source>
</evidence>
<protein>
    <recommendedName>
        <fullName evidence="6 7">Ribonuclease P protein component</fullName>
        <shortName evidence="6">RNase P protein</shortName>
        <shortName evidence="6">RNaseP protein</shortName>
        <ecNumber evidence="6 7">3.1.26.5</ecNumber>
    </recommendedName>
    <alternativeName>
        <fullName evidence="6">Protein C5</fullName>
    </alternativeName>
</protein>
<dbReference type="AlphaFoldDB" id="A0A022KT36"/>
<dbReference type="GO" id="GO:0030677">
    <property type="term" value="C:ribonuclease P complex"/>
    <property type="evidence" value="ECO:0007669"/>
    <property type="project" value="TreeGrafter"/>
</dbReference>
<comment type="similarity">
    <text evidence="6">Belongs to the RnpA family.</text>
</comment>
<dbReference type="Gene3D" id="3.30.230.10">
    <property type="match status" value="1"/>
</dbReference>
<proteinExistence type="inferred from homology"/>
<dbReference type="STRING" id="1249481.D641_0109955"/>
<dbReference type="GO" id="GO:0001682">
    <property type="term" value="P:tRNA 5'-leader removal"/>
    <property type="evidence" value="ECO:0007669"/>
    <property type="project" value="UniProtKB-UniRule"/>
</dbReference>
<comment type="catalytic activity">
    <reaction evidence="6">
        <text>Endonucleolytic cleavage of RNA, removing 5'-extranucleotides from tRNA precursor.</text>
        <dbReference type="EC" id="3.1.26.5"/>
    </reaction>
</comment>
<sequence>MSTWSRHRLRTGDEFRAVTRRGVRSARSHVVVHLALLPEGPEAPRVGFVVSKKVGNAVVRNRVTRRMREIIRPRLTALPACSAVVVRALPGIDSQPFAQLETDLAGALDSAARKLERRNEERARPATSTAGEPSTGGPLSDEVGASTGKSER</sequence>
<feature type="region of interest" description="Disordered" evidence="8">
    <location>
        <begin position="109"/>
        <end position="152"/>
    </location>
</feature>
<evidence type="ECO:0000256" key="1">
    <source>
        <dbReference type="ARBA" id="ARBA00022694"/>
    </source>
</evidence>
<evidence type="ECO:0000313" key="10">
    <source>
        <dbReference type="Proteomes" id="UP000019754"/>
    </source>
</evidence>
<keyword evidence="1 6" id="KW-0819">tRNA processing</keyword>
<dbReference type="PANTHER" id="PTHR33992">
    <property type="entry name" value="RIBONUCLEASE P PROTEIN COMPONENT"/>
    <property type="match status" value="1"/>
</dbReference>
<keyword evidence="5 6" id="KW-0694">RNA-binding</keyword>
<evidence type="ECO:0000256" key="4">
    <source>
        <dbReference type="ARBA" id="ARBA00022801"/>
    </source>
</evidence>
<keyword evidence="2 6" id="KW-0540">Nuclease</keyword>
<dbReference type="InterPro" id="IPR014721">
    <property type="entry name" value="Ribsml_uS5_D2-typ_fold_subgr"/>
</dbReference>
<name>A0A022KT36_9MICO</name>
<dbReference type="EC" id="3.1.26.5" evidence="6 7"/>
<keyword evidence="4 6" id="KW-0378">Hydrolase</keyword>
<dbReference type="PANTHER" id="PTHR33992:SF1">
    <property type="entry name" value="RIBONUCLEASE P PROTEIN COMPONENT"/>
    <property type="match status" value="1"/>
</dbReference>
<reference evidence="9 10" key="1">
    <citation type="journal article" date="2013" name="Genome Announc.">
        <title>Draft genome sequence of an Actinobacterium, Brachybacterium muris strain UCD-AY4.</title>
        <authorList>
            <person name="Lo J.R."/>
            <person name="Lang J.M."/>
            <person name="Darling A.E."/>
            <person name="Eisen J.A."/>
            <person name="Coil D.A."/>
        </authorList>
    </citation>
    <scope>NUCLEOTIDE SEQUENCE [LARGE SCALE GENOMIC DNA]</scope>
    <source>
        <strain evidence="9 10">UCD-AY4</strain>
    </source>
</reference>
<dbReference type="RefSeq" id="WP_017823517.1">
    <property type="nucleotide sequence ID" value="NZ_AORC01000011.1"/>
</dbReference>
<accession>A0A022KT36</accession>
<evidence type="ECO:0000256" key="8">
    <source>
        <dbReference type="SAM" id="MobiDB-lite"/>
    </source>
</evidence>
<dbReference type="InterPro" id="IPR000100">
    <property type="entry name" value="RNase_P"/>
</dbReference>
<dbReference type="HOGENOM" id="CLU_117179_4_1_11"/>
<evidence type="ECO:0000313" key="9">
    <source>
        <dbReference type="EMBL" id="EYT48954.1"/>
    </source>
</evidence>
<evidence type="ECO:0000256" key="7">
    <source>
        <dbReference type="NCBIfam" id="TIGR00188"/>
    </source>
</evidence>
<dbReference type="GO" id="GO:0042781">
    <property type="term" value="F:3'-tRNA processing endoribonuclease activity"/>
    <property type="evidence" value="ECO:0007669"/>
    <property type="project" value="TreeGrafter"/>
</dbReference>
<dbReference type="OrthoDB" id="196964at2"/>
<dbReference type="Pfam" id="PF00825">
    <property type="entry name" value="Ribonuclease_P"/>
    <property type="match status" value="1"/>
</dbReference>
<comment type="subunit">
    <text evidence="6">Consists of a catalytic RNA component (M1 or rnpB) and a protein subunit.</text>
</comment>
<evidence type="ECO:0000256" key="2">
    <source>
        <dbReference type="ARBA" id="ARBA00022722"/>
    </source>
</evidence>
<dbReference type="SUPFAM" id="SSF54211">
    <property type="entry name" value="Ribosomal protein S5 domain 2-like"/>
    <property type="match status" value="1"/>
</dbReference>
<dbReference type="EMBL" id="AORC01000011">
    <property type="protein sequence ID" value="EYT48954.1"/>
    <property type="molecule type" value="Genomic_DNA"/>
</dbReference>